<keyword evidence="3" id="KW-0732">Signal</keyword>
<reference evidence="4" key="1">
    <citation type="submission" date="2024-06" db="UniProtKB">
        <authorList>
            <consortium name="RefSeq"/>
        </authorList>
    </citation>
    <scope>NUCLEOTIDE SEQUENCE [LARGE SCALE GENOMIC DNA]</scope>
    <source>
        <strain evidence="4">MV2-25</strain>
    </source>
</reference>
<dbReference type="AlphaFoldDB" id="A0A6I8UP95"/>
<sequence length="278" mass="29925">MLFRKIIYMLVILNAFCCSESFIRRPRGKVLRKRQMAESYPDLVRLDEGGQKGGGSEACKGGGTPAKSDCGLGKGDPKSKASNIAQKAAQEAKAANEAQGSAAEAASLKIKSELADKAVQSARAAEAALAGKQQILEQLEVEQREAEAVVNDVMNSIQSTNANAAVANAAAVEAQKQVADLKTMLEAAVANLNSIEAVSNGAQREMEEKTQLLEAAKNRVTVVGRHLQDSRKDFDSTKQAAYKAACAAVEAKRKAQRNRRMLRKRQRKRQARGKSKIA</sequence>
<organism evidence="4 5">
    <name type="scientific">Drosophila pseudoobscura pseudoobscura</name>
    <name type="common">Fruit fly</name>
    <dbReference type="NCBI Taxonomy" id="46245"/>
    <lineage>
        <taxon>Eukaryota</taxon>
        <taxon>Metazoa</taxon>
        <taxon>Ecdysozoa</taxon>
        <taxon>Arthropoda</taxon>
        <taxon>Hexapoda</taxon>
        <taxon>Insecta</taxon>
        <taxon>Pterygota</taxon>
        <taxon>Neoptera</taxon>
        <taxon>Endopterygota</taxon>
        <taxon>Diptera</taxon>
        <taxon>Brachycera</taxon>
        <taxon>Muscomorpha</taxon>
        <taxon>Ephydroidea</taxon>
        <taxon>Drosophilidae</taxon>
        <taxon>Drosophila</taxon>
        <taxon>Sophophora</taxon>
    </lineage>
</organism>
<dbReference type="Pfam" id="PF05335">
    <property type="entry name" value="DUF745"/>
    <property type="match status" value="1"/>
</dbReference>
<feature type="compositionally biased region" description="Gly residues" evidence="2">
    <location>
        <begin position="51"/>
        <end position="64"/>
    </location>
</feature>
<feature type="region of interest" description="Disordered" evidence="2">
    <location>
        <begin position="45"/>
        <end position="87"/>
    </location>
</feature>
<evidence type="ECO:0000256" key="3">
    <source>
        <dbReference type="SAM" id="SignalP"/>
    </source>
</evidence>
<keyword evidence="1" id="KW-0175">Coiled coil</keyword>
<feature type="chain" id="PRO_5026028018" evidence="3">
    <location>
        <begin position="22"/>
        <end position="278"/>
    </location>
</feature>
<feature type="signal peptide" evidence="3">
    <location>
        <begin position="1"/>
        <end position="21"/>
    </location>
</feature>
<feature type="region of interest" description="Disordered" evidence="2">
    <location>
        <begin position="253"/>
        <end position="278"/>
    </location>
</feature>
<dbReference type="PANTHER" id="PTHR37161:SF2">
    <property type="entry name" value="AT11648P-RELATED"/>
    <property type="match status" value="1"/>
</dbReference>
<gene>
    <name evidence="5" type="primary">LOC4801614</name>
</gene>
<protein>
    <submittedName>
        <fullName evidence="5">Uncharacterized protein CG45076-like</fullName>
    </submittedName>
</protein>
<evidence type="ECO:0000313" key="4">
    <source>
        <dbReference type="Proteomes" id="UP000001819"/>
    </source>
</evidence>
<dbReference type="InParanoid" id="A0A6I8UP95"/>
<dbReference type="Bgee" id="FBgn0073324">
    <property type="expression patterns" value="Expressed in male reproductive system and 1 other cell type or tissue"/>
</dbReference>
<dbReference type="RefSeq" id="XP_001358677.3">
    <property type="nucleotide sequence ID" value="XM_001358640.4"/>
</dbReference>
<name>A0A6I8UP95_DROPS</name>
<dbReference type="PANTHER" id="PTHR37161">
    <property type="entry name" value="HDC10475"/>
    <property type="match status" value="1"/>
</dbReference>
<dbReference type="InterPro" id="IPR007999">
    <property type="entry name" value="DUF745"/>
</dbReference>
<evidence type="ECO:0000313" key="5">
    <source>
        <dbReference type="RefSeq" id="XP_001358677.3"/>
    </source>
</evidence>
<proteinExistence type="predicted"/>
<reference evidence="5" key="2">
    <citation type="submission" date="2025-08" db="UniProtKB">
        <authorList>
            <consortium name="RefSeq"/>
        </authorList>
    </citation>
    <scope>IDENTIFICATION</scope>
    <source>
        <strain evidence="5">MV-25-SWS-2005</strain>
        <tissue evidence="5">Whole body</tissue>
    </source>
</reference>
<dbReference type="KEGG" id="dpo:4801614"/>
<evidence type="ECO:0000256" key="1">
    <source>
        <dbReference type="SAM" id="Coils"/>
    </source>
</evidence>
<accession>A0A6I8UP95</accession>
<keyword evidence="4" id="KW-1185">Reference proteome</keyword>
<feature type="compositionally biased region" description="Basic residues" evidence="2">
    <location>
        <begin position="254"/>
        <end position="278"/>
    </location>
</feature>
<evidence type="ECO:0000256" key="2">
    <source>
        <dbReference type="SAM" id="MobiDB-lite"/>
    </source>
</evidence>
<dbReference type="Proteomes" id="UP000001819">
    <property type="component" value="Chromosome 2"/>
</dbReference>
<feature type="coiled-coil region" evidence="1">
    <location>
        <begin position="122"/>
        <end position="219"/>
    </location>
</feature>